<keyword evidence="5" id="KW-1185">Reference proteome</keyword>
<dbReference type="PANTHER" id="PTHR11712">
    <property type="entry name" value="POLYKETIDE SYNTHASE-RELATED"/>
    <property type="match status" value="1"/>
</dbReference>
<dbReference type="InterPro" id="IPR014030">
    <property type="entry name" value="Ketoacyl_synth_N"/>
</dbReference>
<evidence type="ECO:0000313" key="5">
    <source>
        <dbReference type="Proteomes" id="UP000050761"/>
    </source>
</evidence>
<name>A0A183GTB4_HELPZ</name>
<dbReference type="GO" id="GO:0006633">
    <property type="term" value="P:fatty acid biosynthetic process"/>
    <property type="evidence" value="ECO:0007669"/>
    <property type="project" value="TreeGrafter"/>
</dbReference>
<protein>
    <recommendedName>
        <fullName evidence="1">beta-ketoacyl-[acyl-carrier-protein] synthase I</fullName>
        <ecNumber evidence="1">2.3.1.41</ecNumber>
    </recommendedName>
</protein>
<accession>A0A3P8FAV0</accession>
<dbReference type="InterPro" id="IPR000794">
    <property type="entry name" value="Beta-ketoacyl_synthase"/>
</dbReference>
<evidence type="ECO:0000256" key="2">
    <source>
        <dbReference type="ARBA" id="ARBA00022679"/>
    </source>
</evidence>
<dbReference type="GO" id="GO:0005739">
    <property type="term" value="C:mitochondrion"/>
    <property type="evidence" value="ECO:0007669"/>
    <property type="project" value="TreeGrafter"/>
</dbReference>
<reference evidence="4 5" key="1">
    <citation type="submission" date="2018-11" db="EMBL/GenBank/DDBJ databases">
        <authorList>
            <consortium name="Pathogen Informatics"/>
        </authorList>
    </citation>
    <scope>NUCLEOTIDE SEQUENCE [LARGE SCALE GENOMIC DNA]</scope>
</reference>
<gene>
    <name evidence="4" type="ORF">HPBE_LOCUS25933</name>
</gene>
<evidence type="ECO:0000313" key="4">
    <source>
        <dbReference type="EMBL" id="VDP54774.1"/>
    </source>
</evidence>
<proteinExistence type="predicted"/>
<organism evidence="5 6">
    <name type="scientific">Heligmosomoides polygyrus</name>
    <name type="common">Parasitic roundworm</name>
    <dbReference type="NCBI Taxonomy" id="6339"/>
    <lineage>
        <taxon>Eukaryota</taxon>
        <taxon>Metazoa</taxon>
        <taxon>Ecdysozoa</taxon>
        <taxon>Nematoda</taxon>
        <taxon>Chromadorea</taxon>
        <taxon>Rhabditida</taxon>
        <taxon>Rhabditina</taxon>
        <taxon>Rhabditomorpha</taxon>
        <taxon>Strongyloidea</taxon>
        <taxon>Heligmosomidae</taxon>
        <taxon>Heligmosomoides</taxon>
    </lineage>
</organism>
<dbReference type="EMBL" id="UZAH01038870">
    <property type="protein sequence ID" value="VDP54774.1"/>
    <property type="molecule type" value="Genomic_DNA"/>
</dbReference>
<dbReference type="Proteomes" id="UP000050761">
    <property type="component" value="Unassembled WGS sequence"/>
</dbReference>
<reference evidence="6" key="2">
    <citation type="submission" date="2019-09" db="UniProtKB">
        <authorList>
            <consortium name="WormBaseParasite"/>
        </authorList>
    </citation>
    <scope>IDENTIFICATION</scope>
</reference>
<dbReference type="AlphaFoldDB" id="A0A183GTB4"/>
<dbReference type="PANTHER" id="PTHR11712:SF336">
    <property type="entry name" value="3-OXOACYL-[ACYL-CARRIER-PROTEIN] SYNTHASE, MITOCHONDRIAL"/>
    <property type="match status" value="1"/>
</dbReference>
<dbReference type="SUPFAM" id="SSF53901">
    <property type="entry name" value="Thiolase-like"/>
    <property type="match status" value="1"/>
</dbReference>
<evidence type="ECO:0000256" key="1">
    <source>
        <dbReference type="ARBA" id="ARBA00013191"/>
    </source>
</evidence>
<dbReference type="EC" id="2.3.1.41" evidence="1"/>
<dbReference type="InterPro" id="IPR016039">
    <property type="entry name" value="Thiolase-like"/>
</dbReference>
<sequence>MHRVVVTGMGAVTPYGAGVALLQRALLLESRSGLKFSDQLGFVVGAIPDDPEIFERWTAGQKREMSRASQLALLAAEEAMASSNAESLDHIDTLVNIGTGVADLLEIGKTSALVEKGQARKVSPYFVPRILTNLPSGYVAMK</sequence>
<evidence type="ECO:0000313" key="6">
    <source>
        <dbReference type="WBParaSite" id="HPBE_0002593401-mRNA-1"/>
    </source>
</evidence>
<dbReference type="Gene3D" id="3.40.47.10">
    <property type="match status" value="1"/>
</dbReference>
<evidence type="ECO:0000259" key="3">
    <source>
        <dbReference type="Pfam" id="PF00109"/>
    </source>
</evidence>
<feature type="domain" description="Beta-ketoacyl synthase-like N-terminal" evidence="3">
    <location>
        <begin position="2"/>
        <end position="141"/>
    </location>
</feature>
<dbReference type="Pfam" id="PF00109">
    <property type="entry name" value="ketoacyl-synt"/>
    <property type="match status" value="1"/>
</dbReference>
<dbReference type="WBParaSite" id="HPBE_0002593401-mRNA-1">
    <property type="protein sequence ID" value="HPBE_0002593401-mRNA-1"/>
    <property type="gene ID" value="HPBE_0002593401"/>
</dbReference>
<dbReference type="GO" id="GO:0004315">
    <property type="term" value="F:3-oxoacyl-[acyl-carrier-protein] synthase activity"/>
    <property type="evidence" value="ECO:0007669"/>
    <property type="project" value="UniProtKB-EC"/>
</dbReference>
<accession>A0A183GTB4</accession>
<dbReference type="OrthoDB" id="5334845at2759"/>
<keyword evidence="2" id="KW-0808">Transferase</keyword>